<dbReference type="InterPro" id="IPR041647">
    <property type="entry name" value="IRK_C"/>
</dbReference>
<keyword evidence="6 12" id="KW-0630">Potassium</keyword>
<dbReference type="GO" id="GO:0007399">
    <property type="term" value="P:nervous system development"/>
    <property type="evidence" value="ECO:0007669"/>
    <property type="project" value="UniProtKB-ARBA"/>
</dbReference>
<evidence type="ECO:0000259" key="14">
    <source>
        <dbReference type="Pfam" id="PF01007"/>
    </source>
</evidence>
<dbReference type="GO" id="GO:0034765">
    <property type="term" value="P:regulation of monoatomic ion transmembrane transport"/>
    <property type="evidence" value="ECO:0007669"/>
    <property type="project" value="InterPro"/>
</dbReference>
<evidence type="ECO:0000256" key="2">
    <source>
        <dbReference type="ARBA" id="ARBA00022448"/>
    </source>
</evidence>
<gene>
    <name evidence="16" type="ORF">KOW79_003574</name>
</gene>
<keyword evidence="2 12" id="KW-0813">Transport</keyword>
<dbReference type="GO" id="GO:0005886">
    <property type="term" value="C:plasma membrane"/>
    <property type="evidence" value="ECO:0007669"/>
    <property type="project" value="TreeGrafter"/>
</dbReference>
<dbReference type="OrthoDB" id="273257at2759"/>
<keyword evidence="9 13" id="KW-0472">Membrane</keyword>
<evidence type="ECO:0000313" key="17">
    <source>
        <dbReference type="Proteomes" id="UP000824219"/>
    </source>
</evidence>
<dbReference type="InterPro" id="IPR016449">
    <property type="entry name" value="K_chnl_inward-rec_Kir"/>
</dbReference>
<sequence length="521" mass="59769">MNFVYREIYLTEILTMAQILGQFFEDYLNEWRIHQNRLVTKEGNCNIEYSNIKYKNWISYLFDIWTTLVEIHWTFLMFFFVASFILSWFVFALLWYWVGGTNGDLWWQNPAANHSACVTNVYDLTTAFLYSLETQSFIAYGTRAITTCCSGAIAVYVFQVILGTAITCFWGGVVMAKISLPKRRAKAIMFSKMAVICSRQDNLCLKIRVANLRKSLMIGTQIYGKFIKTTTTPEGETIIMDQINIDFSVETGKDNLFFISPLTLYHVIDQTSPFFEMSVDTLQNQDFELVVFMDSVAEYTSFSCQVILGTIIPCFWGGVVMAKVSLPKRRAKAIMFSKMAVICSRQDNLCLKIRVANLRKSLMIGTQIYGKFIKTTTTAEGESIIMDQVNIDFSVETGKDNLFFISPLTLYHVIDQTSPFFEMSVDTLQNQDFELVVFMDSVAEYTSFSCHVRSSYIPKEIMWGYQFLPIISRTKEGKYHVDFSNFAKVIRIETPHCANCFHNKKAHSGDGTDNEGFDCDL</sequence>
<feature type="domain" description="Inward rectifier potassium channel C-terminal" evidence="15">
    <location>
        <begin position="188"/>
        <end position="306"/>
    </location>
</feature>
<dbReference type="InterPro" id="IPR013518">
    <property type="entry name" value="K_chnl_inward-rec_Kir_cyto"/>
</dbReference>
<evidence type="ECO:0000256" key="6">
    <source>
        <dbReference type="ARBA" id="ARBA00022958"/>
    </source>
</evidence>
<keyword evidence="5 12" id="KW-0851">Voltage-gated channel</keyword>
<dbReference type="InterPro" id="IPR003268">
    <property type="entry name" value="K_chnl_inward-rec_Kir1.1"/>
</dbReference>
<dbReference type="GO" id="GO:1990573">
    <property type="term" value="P:potassium ion import across plasma membrane"/>
    <property type="evidence" value="ECO:0007669"/>
    <property type="project" value="InterPro"/>
</dbReference>
<comment type="caution">
    <text evidence="16">The sequence shown here is derived from an EMBL/GenBank/DDBJ whole genome shotgun (WGS) entry which is preliminary data.</text>
</comment>
<dbReference type="PIRSF" id="PIRSF005465">
    <property type="entry name" value="GIRK_kir"/>
    <property type="match status" value="1"/>
</dbReference>
<evidence type="ECO:0000256" key="4">
    <source>
        <dbReference type="ARBA" id="ARBA00022692"/>
    </source>
</evidence>
<evidence type="ECO:0000256" key="9">
    <source>
        <dbReference type="ARBA" id="ARBA00023136"/>
    </source>
</evidence>
<evidence type="ECO:0000256" key="8">
    <source>
        <dbReference type="ARBA" id="ARBA00023065"/>
    </source>
</evidence>
<dbReference type="FunFam" id="2.60.40.1400:FF:000002">
    <property type="entry name" value="ATP-sensitive inward rectifier potassium channel 1"/>
    <property type="match status" value="1"/>
</dbReference>
<protein>
    <recommendedName>
        <fullName evidence="18">ATP-sensitive inward rectifier potassium channel 1</fullName>
    </recommendedName>
</protein>
<dbReference type="Gene3D" id="2.60.40.1400">
    <property type="entry name" value="G protein-activated inward rectifier potassium channel 1"/>
    <property type="match status" value="2"/>
</dbReference>
<dbReference type="Pfam" id="PF17655">
    <property type="entry name" value="IRK_C"/>
    <property type="match status" value="2"/>
</dbReference>
<dbReference type="PANTHER" id="PTHR11767">
    <property type="entry name" value="INWARD RECTIFIER POTASSIUM CHANNEL"/>
    <property type="match status" value="1"/>
</dbReference>
<dbReference type="InterPro" id="IPR014756">
    <property type="entry name" value="Ig_E-set"/>
</dbReference>
<feature type="transmembrane region" description="Helical" evidence="13">
    <location>
        <begin position="153"/>
        <end position="176"/>
    </location>
</feature>
<dbReference type="GO" id="GO:0034702">
    <property type="term" value="C:monoatomic ion channel complex"/>
    <property type="evidence" value="ECO:0007669"/>
    <property type="project" value="UniProtKB-KW"/>
</dbReference>
<evidence type="ECO:0000259" key="15">
    <source>
        <dbReference type="Pfam" id="PF17655"/>
    </source>
</evidence>
<keyword evidence="17" id="KW-1185">Reference proteome</keyword>
<comment type="catalytic activity">
    <reaction evidence="11">
        <text>K(+)(in) = K(+)(out)</text>
        <dbReference type="Rhea" id="RHEA:29463"/>
        <dbReference type="ChEBI" id="CHEBI:29103"/>
    </reaction>
</comment>
<keyword evidence="3 12" id="KW-0633">Potassium transport</keyword>
<keyword evidence="7 13" id="KW-1133">Transmembrane helix</keyword>
<dbReference type="SUPFAM" id="SSF81324">
    <property type="entry name" value="Voltage-gated potassium channels"/>
    <property type="match status" value="1"/>
</dbReference>
<evidence type="ECO:0008006" key="18">
    <source>
        <dbReference type="Google" id="ProtNLM"/>
    </source>
</evidence>
<evidence type="ECO:0000256" key="11">
    <source>
        <dbReference type="ARBA" id="ARBA00034430"/>
    </source>
</evidence>
<dbReference type="Pfam" id="PF01007">
    <property type="entry name" value="IRK"/>
    <property type="match status" value="1"/>
</dbReference>
<evidence type="ECO:0000256" key="10">
    <source>
        <dbReference type="ARBA" id="ARBA00023303"/>
    </source>
</evidence>
<evidence type="ECO:0000256" key="12">
    <source>
        <dbReference type="RuleBase" id="RU003822"/>
    </source>
</evidence>
<comment type="similarity">
    <text evidence="12">Belongs to the inward rectifier-type potassium channel (TC 1.A.2.1) family.</text>
</comment>
<accession>A0A9D3SVL3</accession>
<organism evidence="16 17">
    <name type="scientific">Hemibagrus wyckioides</name>
    <dbReference type="NCBI Taxonomy" id="337641"/>
    <lineage>
        <taxon>Eukaryota</taxon>
        <taxon>Metazoa</taxon>
        <taxon>Chordata</taxon>
        <taxon>Craniata</taxon>
        <taxon>Vertebrata</taxon>
        <taxon>Euteleostomi</taxon>
        <taxon>Actinopterygii</taxon>
        <taxon>Neopterygii</taxon>
        <taxon>Teleostei</taxon>
        <taxon>Ostariophysi</taxon>
        <taxon>Siluriformes</taxon>
        <taxon>Bagridae</taxon>
        <taxon>Hemibagrus</taxon>
    </lineage>
</organism>
<proteinExistence type="inferred from homology"/>
<keyword evidence="10 12" id="KW-0407">Ion channel</keyword>
<dbReference type="EMBL" id="JAHKSW010000004">
    <property type="protein sequence ID" value="KAG7333439.1"/>
    <property type="molecule type" value="Genomic_DNA"/>
</dbReference>
<feature type="domain" description="Potassium channel inwardly rectifying transmembrane" evidence="14">
    <location>
        <begin position="39"/>
        <end position="181"/>
    </location>
</feature>
<keyword evidence="4 12" id="KW-0812">Transmembrane</keyword>
<feature type="transmembrane region" description="Helical" evidence="13">
    <location>
        <begin position="75"/>
        <end position="98"/>
    </location>
</feature>
<evidence type="ECO:0000313" key="16">
    <source>
        <dbReference type="EMBL" id="KAG7333439.1"/>
    </source>
</evidence>
<dbReference type="GO" id="GO:0015272">
    <property type="term" value="F:ATP-activated inward rectifier potassium channel activity"/>
    <property type="evidence" value="ECO:0007669"/>
    <property type="project" value="TreeGrafter"/>
</dbReference>
<reference evidence="16 17" key="1">
    <citation type="submission" date="2021-06" db="EMBL/GenBank/DDBJ databases">
        <title>Chromosome-level genome assembly of the red-tail catfish (Hemibagrus wyckioides).</title>
        <authorList>
            <person name="Shao F."/>
        </authorList>
    </citation>
    <scope>NUCLEOTIDE SEQUENCE [LARGE SCALE GENOMIC DNA]</scope>
    <source>
        <strain evidence="16">EC202008001</strain>
        <tissue evidence="16">Blood</tissue>
    </source>
</reference>
<evidence type="ECO:0000256" key="1">
    <source>
        <dbReference type="ARBA" id="ARBA00004141"/>
    </source>
</evidence>
<comment type="subcellular location">
    <subcellularLocation>
        <location evidence="1 12">Membrane</location>
        <topology evidence="1 12">Multi-pass membrane protein</topology>
    </subcellularLocation>
</comment>
<evidence type="ECO:0000256" key="13">
    <source>
        <dbReference type="SAM" id="Phobius"/>
    </source>
</evidence>
<evidence type="ECO:0000256" key="5">
    <source>
        <dbReference type="ARBA" id="ARBA00022882"/>
    </source>
</evidence>
<dbReference type="InterPro" id="IPR040445">
    <property type="entry name" value="Kir_TM"/>
</dbReference>
<dbReference type="PRINTS" id="PR01321">
    <property type="entry name" value="KIR11CHANNEL"/>
</dbReference>
<feature type="domain" description="Inward rectifier potassium channel C-terminal" evidence="15">
    <location>
        <begin position="334"/>
        <end position="505"/>
    </location>
</feature>
<evidence type="ECO:0000256" key="7">
    <source>
        <dbReference type="ARBA" id="ARBA00022989"/>
    </source>
</evidence>
<name>A0A9D3SVL3_9TELE</name>
<evidence type="ECO:0000256" key="3">
    <source>
        <dbReference type="ARBA" id="ARBA00022538"/>
    </source>
</evidence>
<dbReference type="Proteomes" id="UP000824219">
    <property type="component" value="Linkage Group LG04"/>
</dbReference>
<dbReference type="PANTHER" id="PTHR11767:SF6">
    <property type="entry name" value="ATP-SENSITIVE INWARD RECTIFIER POTASSIUM CHANNEL 1"/>
    <property type="match status" value="1"/>
</dbReference>
<dbReference type="PRINTS" id="PR01320">
    <property type="entry name" value="KIRCHANNEL"/>
</dbReference>
<keyword evidence="8 12" id="KW-0406">Ion transport</keyword>
<dbReference type="Gene3D" id="1.10.287.70">
    <property type="match status" value="1"/>
</dbReference>
<dbReference type="AlphaFoldDB" id="A0A9D3SVL3"/>
<dbReference type="SUPFAM" id="SSF81296">
    <property type="entry name" value="E set domains"/>
    <property type="match status" value="2"/>
</dbReference>